<dbReference type="InterPro" id="IPR006710">
    <property type="entry name" value="Glyco_hydro_43"/>
</dbReference>
<evidence type="ECO:0000256" key="6">
    <source>
        <dbReference type="PIRSR" id="PIRSR606710-2"/>
    </source>
</evidence>
<dbReference type="Pfam" id="PF04616">
    <property type="entry name" value="Glyco_hydro_43"/>
    <property type="match status" value="1"/>
</dbReference>
<dbReference type="GO" id="GO:0005975">
    <property type="term" value="P:carbohydrate metabolic process"/>
    <property type="evidence" value="ECO:0007669"/>
    <property type="project" value="InterPro"/>
</dbReference>
<evidence type="ECO:0000256" key="2">
    <source>
        <dbReference type="ARBA" id="ARBA00022729"/>
    </source>
</evidence>
<evidence type="ECO:0000313" key="9">
    <source>
        <dbReference type="EMBL" id="RXG20419.1"/>
    </source>
</evidence>
<dbReference type="PANTHER" id="PTHR43817:SF1">
    <property type="entry name" value="HYDROLASE, FAMILY 43, PUTATIVE (AFU_ORTHOLOGUE AFUA_3G01660)-RELATED"/>
    <property type="match status" value="1"/>
</dbReference>
<accession>A0A4Q0P4C4</accession>
<comment type="similarity">
    <text evidence="1 7">Belongs to the glycosyl hydrolase 43 family.</text>
</comment>
<feature type="site" description="Important for catalytic activity, responsible for pKa modulation of the active site Glu and correct orientation of both the proton donor and substrate" evidence="6">
    <location>
        <position position="146"/>
    </location>
</feature>
<dbReference type="InterPro" id="IPR016828">
    <property type="entry name" value="Alpha-L-arabinofuranosidase"/>
</dbReference>
<keyword evidence="10" id="KW-1185">Reference proteome</keyword>
<evidence type="ECO:0000256" key="1">
    <source>
        <dbReference type="ARBA" id="ARBA00009865"/>
    </source>
</evidence>
<dbReference type="PIRSF" id="PIRSF025414">
    <property type="entry name" value="Alpha-L-arabinofuranosidase"/>
    <property type="match status" value="1"/>
</dbReference>
<feature type="active site" description="Proton donor" evidence="5">
    <location>
        <position position="217"/>
    </location>
</feature>
<dbReference type="Gene3D" id="2.115.10.20">
    <property type="entry name" value="Glycosyl hydrolase domain, family 43"/>
    <property type="match status" value="1"/>
</dbReference>
<comment type="caution">
    <text evidence="9">The sequence shown here is derived from an EMBL/GenBank/DDBJ whole genome shotgun (WGS) entry which is preliminary data.</text>
</comment>
<dbReference type="PANTHER" id="PTHR43817">
    <property type="entry name" value="GLYCOSYL HYDROLASE"/>
    <property type="match status" value="1"/>
</dbReference>
<dbReference type="OrthoDB" id="177947at2"/>
<evidence type="ECO:0000256" key="4">
    <source>
        <dbReference type="ARBA" id="ARBA00023295"/>
    </source>
</evidence>
<evidence type="ECO:0000256" key="3">
    <source>
        <dbReference type="ARBA" id="ARBA00022801"/>
    </source>
</evidence>
<dbReference type="SUPFAM" id="SSF75005">
    <property type="entry name" value="Arabinanase/levansucrase/invertase"/>
    <property type="match status" value="1"/>
</dbReference>
<sequence length="343" mass="38485">MKYSISHTIVILFLFLSWGNQAQTFQNPLLDSGADPFSVYVDGYYYYTHTTGNGVVLWKTKNLANLRDAASKTIWTPPANTMYSKDIWAPEIHYIDHKWYVYVAADDGTNENHRMYVLENTTADPLNDHWEFKGKLAAPSDKWAIDGNVYTYKGQLYMAWSGWEGATNGQQDIFIAKMSDPLTISGKRIKISSPTYPWELNGDLGTAGNPAHVSVNEGPQFLEHDGNLFIVFSASGCWTDHYALGLLSLTGNDPMDAAAWSKKEAPLFKQTPENSVYAPGHNSFFKSPDGKEDWILYHANSNPGEGCGNKRSPRMQRLYWQEDGTPYIGTPFPTSVIQPIPSK</sequence>
<evidence type="ECO:0000256" key="8">
    <source>
        <dbReference type="SAM" id="SignalP"/>
    </source>
</evidence>
<feature type="signal peptide" evidence="8">
    <location>
        <begin position="1"/>
        <end position="22"/>
    </location>
</feature>
<dbReference type="GO" id="GO:0004553">
    <property type="term" value="F:hydrolase activity, hydrolyzing O-glycosyl compounds"/>
    <property type="evidence" value="ECO:0007669"/>
    <property type="project" value="InterPro"/>
</dbReference>
<keyword evidence="2 8" id="KW-0732">Signal</keyword>
<gene>
    <name evidence="9" type="ORF">DSM02_2590</name>
</gene>
<dbReference type="AlphaFoldDB" id="A0A4Q0P4C4"/>
<reference evidence="9 10" key="1">
    <citation type="submission" date="2018-07" db="EMBL/GenBank/DDBJ databases">
        <title>Leeuwenhoekiella genomics.</title>
        <authorList>
            <person name="Tahon G."/>
            <person name="Willems A."/>
        </authorList>
    </citation>
    <scope>NUCLEOTIDE SEQUENCE [LARGE SCALE GENOMIC DNA]</scope>
    <source>
        <strain evidence="9 10">LMG 29608</strain>
    </source>
</reference>
<protein>
    <submittedName>
        <fullName evidence="9">GH43 family beta-xylosidase</fullName>
    </submittedName>
</protein>
<dbReference type="Proteomes" id="UP000289859">
    <property type="component" value="Unassembled WGS sequence"/>
</dbReference>
<feature type="active site" description="Proton acceptor" evidence="5">
    <location>
        <position position="35"/>
    </location>
</feature>
<evidence type="ECO:0000313" key="10">
    <source>
        <dbReference type="Proteomes" id="UP000289859"/>
    </source>
</evidence>
<evidence type="ECO:0000256" key="7">
    <source>
        <dbReference type="RuleBase" id="RU361187"/>
    </source>
</evidence>
<dbReference type="CDD" id="cd18820">
    <property type="entry name" value="GH43_LbAraf43-like"/>
    <property type="match status" value="1"/>
</dbReference>
<name>A0A4Q0P4C4_9FLAO</name>
<dbReference type="InterPro" id="IPR023296">
    <property type="entry name" value="Glyco_hydro_beta-prop_sf"/>
</dbReference>
<keyword evidence="3 7" id="KW-0378">Hydrolase</keyword>
<dbReference type="EMBL" id="QOVK01000011">
    <property type="protein sequence ID" value="RXG20419.1"/>
    <property type="molecule type" value="Genomic_DNA"/>
</dbReference>
<keyword evidence="4 7" id="KW-0326">Glycosidase</keyword>
<feature type="chain" id="PRO_5020954994" evidence="8">
    <location>
        <begin position="23"/>
        <end position="343"/>
    </location>
</feature>
<evidence type="ECO:0000256" key="5">
    <source>
        <dbReference type="PIRSR" id="PIRSR606710-1"/>
    </source>
</evidence>
<organism evidence="9 10">
    <name type="scientific">Leeuwenhoekiella polynyae</name>
    <dbReference type="NCBI Taxonomy" id="1550906"/>
    <lineage>
        <taxon>Bacteria</taxon>
        <taxon>Pseudomonadati</taxon>
        <taxon>Bacteroidota</taxon>
        <taxon>Flavobacteriia</taxon>
        <taxon>Flavobacteriales</taxon>
        <taxon>Flavobacteriaceae</taxon>
        <taxon>Leeuwenhoekiella</taxon>
    </lineage>
</organism>
<proteinExistence type="inferred from homology"/>